<dbReference type="Gene3D" id="3.10.590.10">
    <property type="entry name" value="ph1033 like domains"/>
    <property type="match status" value="1"/>
</dbReference>
<dbReference type="PROSITE" id="PS50882">
    <property type="entry name" value="YTH"/>
    <property type="match status" value="1"/>
</dbReference>
<evidence type="ECO:0000313" key="12">
    <source>
        <dbReference type="RefSeq" id="XP_026676469.1"/>
    </source>
</evidence>
<dbReference type="PROSITE" id="PS51194">
    <property type="entry name" value="HELICASE_CTER"/>
    <property type="match status" value="1"/>
</dbReference>
<name>A0A3Q0IJR9_DIACI</name>
<dbReference type="FunFam" id="3.40.50.300:FF:000526">
    <property type="entry name" value="DExH-box ATP-dependent RNA helicase DExH3"/>
    <property type="match status" value="1"/>
</dbReference>
<feature type="domain" description="Helicase C-terminal" evidence="10">
    <location>
        <begin position="405"/>
        <end position="599"/>
    </location>
</feature>
<dbReference type="STRING" id="121845.A0A3Q0IJR9"/>
<dbReference type="GO" id="GO:0004386">
    <property type="term" value="F:helicase activity"/>
    <property type="evidence" value="ECO:0007669"/>
    <property type="project" value="TreeGrafter"/>
</dbReference>
<dbReference type="PANTHER" id="PTHR18934:SF213">
    <property type="entry name" value="3'-5' RNA HELICASE YTHDC2"/>
    <property type="match status" value="1"/>
</dbReference>
<dbReference type="InterPro" id="IPR011545">
    <property type="entry name" value="DEAD/DEAH_box_helicase_dom"/>
</dbReference>
<feature type="domain" description="Helicase ATP-binding" evidence="9">
    <location>
        <begin position="179"/>
        <end position="347"/>
    </location>
</feature>
<dbReference type="PANTHER" id="PTHR18934">
    <property type="entry name" value="ATP-DEPENDENT RNA HELICASE"/>
    <property type="match status" value="1"/>
</dbReference>
<dbReference type="SMART" id="SM00490">
    <property type="entry name" value="HELICc"/>
    <property type="match status" value="1"/>
</dbReference>
<dbReference type="Pfam" id="PF01424">
    <property type="entry name" value="R3H"/>
    <property type="match status" value="1"/>
</dbReference>
<dbReference type="Gene3D" id="3.40.50.300">
    <property type="entry name" value="P-loop containing nucleotide triphosphate hydrolases"/>
    <property type="match status" value="2"/>
</dbReference>
<dbReference type="PROSITE" id="PS51192">
    <property type="entry name" value="HELICASE_ATP_BIND_1"/>
    <property type="match status" value="1"/>
</dbReference>
<dbReference type="InterPro" id="IPR036867">
    <property type="entry name" value="R3H_dom_sf"/>
</dbReference>
<dbReference type="Pfam" id="PF21010">
    <property type="entry name" value="HA2_C"/>
    <property type="match status" value="1"/>
</dbReference>
<feature type="compositionally biased region" description="Pro residues" evidence="6">
    <location>
        <begin position="364"/>
        <end position="380"/>
    </location>
</feature>
<evidence type="ECO:0000259" key="8">
    <source>
        <dbReference type="PROSITE" id="PS51061"/>
    </source>
</evidence>
<dbReference type="SMART" id="SM00393">
    <property type="entry name" value="R3H"/>
    <property type="match status" value="1"/>
</dbReference>
<dbReference type="GO" id="GO:0003723">
    <property type="term" value="F:RNA binding"/>
    <property type="evidence" value="ECO:0007669"/>
    <property type="project" value="UniProtKB-KW"/>
</dbReference>
<evidence type="ECO:0000256" key="6">
    <source>
        <dbReference type="SAM" id="MobiDB-lite"/>
    </source>
</evidence>
<dbReference type="InterPro" id="IPR007275">
    <property type="entry name" value="YTH_domain"/>
</dbReference>
<feature type="domain" description="R3H" evidence="8">
    <location>
        <begin position="16"/>
        <end position="80"/>
    </location>
</feature>
<proteinExistence type="inferred from homology"/>
<dbReference type="AlphaFoldDB" id="A0A3Q0IJR9"/>
<dbReference type="InterPro" id="IPR001374">
    <property type="entry name" value="R3H_dom"/>
</dbReference>
<sequence>MPRRKKKTSELMLVGEDVKIAVNLIIKNFLYNSDSKEYEFPSCYNNVQRAYIHELVKQYGLKSKSRGKGSNRYLTIYKRDGSSIIQNDAVLSLSPSTLQIFNMVLSQCPVTVKDRNELLPLVERDRHLEGNKDQTALSKVAASSKMYNIVPVVPAFQTNPAVLKHKATLPVTQYKNHIMQTVLKNQVLILTGDTGSGKSTQVPQIILEHYRDSKQPARIICAQPRRISAVTVAERVAYEINETVGNTVGYQIRLESRSSGKTVLTYCTNGVLIRTLMGADSASIISTITHLIIDEVHERDRSTDFLLIALKELLLQCRNLRLILMSATVDTDLFSKYFHNCPIISIPGELEYSHTTTTSSLLPPSSPSPPPSTPPPPSNPEVPNTGTPSTSCTSDRHLSAEAKLGLDSYLGSIDEDSVDHALILSLVRHICGHARQDPKAAILIFLPGYEDIVTLQEMLFSDPTCYSQLYVLTLHSQMQTSKQKLVFNAPPEGLRKIILSTNIAETSITINDVVYVIDCGKHKEKTYNSLSGVTSLQSVWVSKACARQRSGRAGRVQPGFCYHLFSRARYQSLPEFQVLQTMDALDPWEDLTELGRHLLDLPISPRYGKMLLVACVLKCLDPILTIVASLAYRDPFLIPMCASEKCAARNQRKALAGGAASDHMALLRAFQAWQDARQRKLQSQFCASRYISAATMEMIVATRSQLLSQLRASGFVKPRGTSDMKDLNTNSEYWPVIKACLVAGLYPNLVRVDRAHSVLRSQKEPKILLHPASILREAHFEPETKASTAHTKAVQGLASDWLIYEEMSRTGNLVHVKTCTVVTPLAVAMFAGPMRLGPDCLIPPDSLTGGHNEDSDSEEDDHASDHSSVLKLDDWLLLRGDDNSIVLTLSMRTISNMALHIALRQFRRNNCLTLMSIAFIKAFYYEARNHLLLKKLRSPHKQLTMPDEMLIVNIVQALIHEDLHYDMRQPTGIGQRPKSTTVDHTYLGDTSGASPPLPPLFRGLHVPSTSKAVPQEPWGPLVRTPALSNISIVKLVHTRTWMFAYDAESSAGSREGKTVYLLFFNPSNCSIHGYARLTSIQSDPNAKVKASHFVGQNLTPPLPIEWIKRSTLSLSTIKNSINTNNQDLYKIVYNDGQELQTMIGDQIKKLWDKPPSSSPYYHGGHYYRNNGGGGAGGGYGNYYGGGGGGGFNGYSGGNRKY</sequence>
<dbReference type="SMART" id="SM00847">
    <property type="entry name" value="HA2"/>
    <property type="match status" value="1"/>
</dbReference>
<dbReference type="InterPro" id="IPR014001">
    <property type="entry name" value="Helicase_ATP-bd"/>
</dbReference>
<dbReference type="Proteomes" id="UP000079169">
    <property type="component" value="Unplaced"/>
</dbReference>
<feature type="region of interest" description="Disordered" evidence="6">
    <location>
        <begin position="355"/>
        <end position="394"/>
    </location>
</feature>
<keyword evidence="11" id="KW-1185">Reference proteome</keyword>
<dbReference type="Pfam" id="PF07717">
    <property type="entry name" value="OB_NTP_bind"/>
    <property type="match status" value="1"/>
</dbReference>
<accession>A0A3Q0IJR9</accession>
<dbReference type="SUPFAM" id="SSF82708">
    <property type="entry name" value="R3H domain"/>
    <property type="match status" value="1"/>
</dbReference>
<evidence type="ECO:0000256" key="5">
    <source>
        <dbReference type="ARBA" id="ARBA00060772"/>
    </source>
</evidence>
<comment type="similarity">
    <text evidence="5">Belongs to the DExH box helicase family.</text>
</comment>
<dbReference type="InterPro" id="IPR001650">
    <property type="entry name" value="Helicase_C-like"/>
</dbReference>
<dbReference type="SMART" id="SM00487">
    <property type="entry name" value="DEXDc"/>
    <property type="match status" value="1"/>
</dbReference>
<dbReference type="GO" id="GO:0005524">
    <property type="term" value="F:ATP binding"/>
    <property type="evidence" value="ECO:0007669"/>
    <property type="project" value="UniProtKB-KW"/>
</dbReference>
<dbReference type="InterPro" id="IPR011709">
    <property type="entry name" value="DEAD-box_helicase_OB_fold"/>
</dbReference>
<evidence type="ECO:0000256" key="2">
    <source>
        <dbReference type="ARBA" id="ARBA00022801"/>
    </source>
</evidence>
<evidence type="ECO:0000256" key="1">
    <source>
        <dbReference type="ARBA" id="ARBA00022741"/>
    </source>
</evidence>
<reference evidence="12" key="1">
    <citation type="submission" date="2025-08" db="UniProtKB">
        <authorList>
            <consortium name="RefSeq"/>
        </authorList>
    </citation>
    <scope>IDENTIFICATION</scope>
</reference>
<gene>
    <name evidence="12" type="primary">LOC103505335</name>
</gene>
<dbReference type="GeneID" id="103505335"/>
<feature type="region of interest" description="Disordered" evidence="6">
    <location>
        <begin position="842"/>
        <end position="863"/>
    </location>
</feature>
<keyword evidence="2" id="KW-0378">Hydrolase</keyword>
<dbReference type="CDD" id="cd17917">
    <property type="entry name" value="DEXHc_RHA-like"/>
    <property type="match status" value="1"/>
</dbReference>
<evidence type="ECO:0000313" key="11">
    <source>
        <dbReference type="Proteomes" id="UP000079169"/>
    </source>
</evidence>
<dbReference type="InterPro" id="IPR027417">
    <property type="entry name" value="P-loop_NTPase"/>
</dbReference>
<evidence type="ECO:0000256" key="4">
    <source>
        <dbReference type="ARBA" id="ARBA00022884"/>
    </source>
</evidence>
<dbReference type="KEGG" id="dci:103505335"/>
<keyword evidence="1" id="KW-0547">Nucleotide-binding</keyword>
<evidence type="ECO:0000259" key="9">
    <source>
        <dbReference type="PROSITE" id="PS51192"/>
    </source>
</evidence>
<evidence type="ECO:0000259" key="7">
    <source>
        <dbReference type="PROSITE" id="PS50882"/>
    </source>
</evidence>
<organism evidence="11 12">
    <name type="scientific">Diaphorina citri</name>
    <name type="common">Asian citrus psyllid</name>
    <dbReference type="NCBI Taxonomy" id="121845"/>
    <lineage>
        <taxon>Eukaryota</taxon>
        <taxon>Metazoa</taxon>
        <taxon>Ecdysozoa</taxon>
        <taxon>Arthropoda</taxon>
        <taxon>Hexapoda</taxon>
        <taxon>Insecta</taxon>
        <taxon>Pterygota</taxon>
        <taxon>Neoptera</taxon>
        <taxon>Paraneoptera</taxon>
        <taxon>Hemiptera</taxon>
        <taxon>Sternorrhyncha</taxon>
        <taxon>Psylloidea</taxon>
        <taxon>Psyllidae</taxon>
        <taxon>Diaphorininae</taxon>
        <taxon>Diaphorina</taxon>
    </lineage>
</organism>
<protein>
    <submittedName>
        <fullName evidence="12">3'-5' RNA helicase YTHDC2-like</fullName>
    </submittedName>
</protein>
<dbReference type="GO" id="GO:0016787">
    <property type="term" value="F:hydrolase activity"/>
    <property type="evidence" value="ECO:0007669"/>
    <property type="project" value="UniProtKB-KW"/>
</dbReference>
<dbReference type="InterPro" id="IPR007502">
    <property type="entry name" value="Helicase-assoc_dom"/>
</dbReference>
<dbReference type="CDD" id="cd18791">
    <property type="entry name" value="SF2_C_RHA"/>
    <property type="match status" value="1"/>
</dbReference>
<keyword evidence="3" id="KW-0067">ATP-binding</keyword>
<dbReference type="Gene3D" id="1.20.120.1080">
    <property type="match status" value="1"/>
</dbReference>
<feature type="domain" description="YTH" evidence="7">
    <location>
        <begin position="1017"/>
        <end position="1151"/>
    </location>
</feature>
<dbReference type="Gene3D" id="3.30.1370.50">
    <property type="entry name" value="R3H-like domain"/>
    <property type="match status" value="1"/>
</dbReference>
<feature type="compositionally biased region" description="Polar residues" evidence="6">
    <location>
        <begin position="381"/>
        <end position="393"/>
    </location>
</feature>
<dbReference type="RefSeq" id="XP_026676469.1">
    <property type="nucleotide sequence ID" value="XM_026820668.1"/>
</dbReference>
<keyword evidence="4" id="KW-0694">RNA-binding</keyword>
<dbReference type="PROSITE" id="PS51061">
    <property type="entry name" value="R3H"/>
    <property type="match status" value="1"/>
</dbReference>
<dbReference type="Pfam" id="PF00271">
    <property type="entry name" value="Helicase_C"/>
    <property type="match status" value="1"/>
</dbReference>
<dbReference type="SUPFAM" id="SSF52540">
    <property type="entry name" value="P-loop containing nucleoside triphosphate hydrolases"/>
    <property type="match status" value="1"/>
</dbReference>
<dbReference type="Pfam" id="PF04146">
    <property type="entry name" value="YTH"/>
    <property type="match status" value="1"/>
</dbReference>
<evidence type="ECO:0000259" key="10">
    <source>
        <dbReference type="PROSITE" id="PS51194"/>
    </source>
</evidence>
<dbReference type="Pfam" id="PF00270">
    <property type="entry name" value="DEAD"/>
    <property type="match status" value="1"/>
</dbReference>
<evidence type="ECO:0000256" key="3">
    <source>
        <dbReference type="ARBA" id="ARBA00022840"/>
    </source>
</evidence>
<dbReference type="PaxDb" id="121845-A0A3Q0IJR9"/>